<dbReference type="AlphaFoldDB" id="A0A3P3D1S4"/>
<dbReference type="OrthoDB" id="7867235at2"/>
<reference evidence="2 3" key="1">
    <citation type="submission" date="2018-11" db="EMBL/GenBank/DDBJ databases">
        <title>Gemmobacter sp. nov., YIM 102744-1 draft genome.</title>
        <authorList>
            <person name="Li G."/>
            <person name="Jiang Y."/>
        </authorList>
    </citation>
    <scope>NUCLEOTIDE SEQUENCE [LARGE SCALE GENOMIC DNA]</scope>
    <source>
        <strain evidence="2 3">YIM 102744-1</strain>
    </source>
</reference>
<protein>
    <recommendedName>
        <fullName evidence="4">DNA packaging protein</fullName>
    </recommendedName>
</protein>
<sequence>MFDEFDDLLGTPAPQNSTAQPLPAPSPDLPLEMDERALAGLLRLSLSQVRTKAREGVFVRSSRGRYDVGQSVGNYVERLREQAARAGRPAAGGDDLKAEKLRLTKAQADAQELKNQQAAGDLIPIADVRREWIVTAADLRSQILAIPARVAARMGLNREAAVTLEDEVRLALEELKDER</sequence>
<proteinExistence type="predicted"/>
<name>A0A3P3D1S4_9RHOB</name>
<comment type="caution">
    <text evidence="2">The sequence shown here is derived from an EMBL/GenBank/DDBJ whole genome shotgun (WGS) entry which is preliminary data.</text>
</comment>
<organism evidence="2 3">
    <name type="scientific">Falsigemmobacter faecalis</name>
    <dbReference type="NCBI Taxonomy" id="2488730"/>
    <lineage>
        <taxon>Bacteria</taxon>
        <taxon>Pseudomonadati</taxon>
        <taxon>Pseudomonadota</taxon>
        <taxon>Alphaproteobacteria</taxon>
        <taxon>Rhodobacterales</taxon>
        <taxon>Paracoccaceae</taxon>
        <taxon>Falsigemmobacter</taxon>
    </lineage>
</organism>
<feature type="region of interest" description="Disordered" evidence="1">
    <location>
        <begin position="1"/>
        <end position="31"/>
    </location>
</feature>
<evidence type="ECO:0000313" key="3">
    <source>
        <dbReference type="Proteomes" id="UP000282125"/>
    </source>
</evidence>
<evidence type="ECO:0000256" key="1">
    <source>
        <dbReference type="SAM" id="MobiDB-lite"/>
    </source>
</evidence>
<evidence type="ECO:0008006" key="4">
    <source>
        <dbReference type="Google" id="ProtNLM"/>
    </source>
</evidence>
<dbReference type="EMBL" id="RRAZ01000057">
    <property type="protein sequence ID" value="RRH68363.1"/>
    <property type="molecule type" value="Genomic_DNA"/>
</dbReference>
<dbReference type="Proteomes" id="UP000282125">
    <property type="component" value="Unassembled WGS sequence"/>
</dbReference>
<accession>A0A3P3D1S4</accession>
<evidence type="ECO:0000313" key="2">
    <source>
        <dbReference type="EMBL" id="RRH68363.1"/>
    </source>
</evidence>
<gene>
    <name evidence="2" type="ORF">EG244_19410</name>
</gene>
<keyword evidence="3" id="KW-1185">Reference proteome</keyword>
<dbReference type="RefSeq" id="WP_124966814.1">
    <property type="nucleotide sequence ID" value="NZ_RRAZ01000057.1"/>
</dbReference>